<dbReference type="Proteomes" id="UP000281332">
    <property type="component" value="Unassembled WGS sequence"/>
</dbReference>
<protein>
    <submittedName>
        <fullName evidence="2">ASCH domain-containing protein</fullName>
    </submittedName>
</protein>
<reference evidence="2 3" key="1">
    <citation type="submission" date="2018-11" db="EMBL/GenBank/DDBJ databases">
        <title>Whole genome sequencing of Pantoea sp. RIT388.</title>
        <authorList>
            <person name="Gan H.M."/>
            <person name="Hudson A.O."/>
        </authorList>
    </citation>
    <scope>NUCLEOTIDE SEQUENCE [LARGE SCALE GENOMIC DNA]</scope>
    <source>
        <strain evidence="2 3">RIT388</strain>
    </source>
</reference>
<comment type="caution">
    <text evidence="2">The sequence shown here is derived from an EMBL/GenBank/DDBJ whole genome shotgun (WGS) entry which is preliminary data.</text>
</comment>
<proteinExistence type="predicted"/>
<dbReference type="Pfam" id="PF04266">
    <property type="entry name" value="ASCH"/>
    <property type="match status" value="1"/>
</dbReference>
<dbReference type="AlphaFoldDB" id="A0A3N4PDU2"/>
<dbReference type="InterPro" id="IPR015947">
    <property type="entry name" value="PUA-like_sf"/>
</dbReference>
<organism evidence="2 3">
    <name type="scientific">Candidatus Pantoea deserta</name>
    <dbReference type="NCBI Taxonomy" id="1869313"/>
    <lineage>
        <taxon>Bacteria</taxon>
        <taxon>Pseudomonadati</taxon>
        <taxon>Pseudomonadota</taxon>
        <taxon>Gammaproteobacteria</taxon>
        <taxon>Enterobacterales</taxon>
        <taxon>Erwiniaceae</taxon>
        <taxon>Pantoea</taxon>
    </lineage>
</organism>
<dbReference type="SUPFAM" id="SSF88697">
    <property type="entry name" value="PUA domain-like"/>
    <property type="match status" value="1"/>
</dbReference>
<feature type="domain" description="ASCH" evidence="1">
    <location>
        <begin position="5"/>
        <end position="99"/>
    </location>
</feature>
<dbReference type="SMART" id="SM01022">
    <property type="entry name" value="ASCH"/>
    <property type="match status" value="1"/>
</dbReference>
<evidence type="ECO:0000259" key="1">
    <source>
        <dbReference type="SMART" id="SM01022"/>
    </source>
</evidence>
<accession>A0A3N4PDU2</accession>
<dbReference type="EMBL" id="RMVG01000003">
    <property type="protein sequence ID" value="RPE02961.1"/>
    <property type="molecule type" value="Genomic_DNA"/>
</dbReference>
<evidence type="ECO:0000313" key="2">
    <source>
        <dbReference type="EMBL" id="RPE02961.1"/>
    </source>
</evidence>
<dbReference type="InterPro" id="IPR007374">
    <property type="entry name" value="ASCH_domain"/>
</dbReference>
<dbReference type="Gene3D" id="2.30.130.30">
    <property type="entry name" value="Hypothetical protein"/>
    <property type="match status" value="1"/>
</dbReference>
<sequence>MKVLLSIKPEFAEKILDGSKKFEFRKGIFKNSKITTVVIYATMPVGKVVGQFQIDDVLSDNPESLWSKTKRYAGISKTFYDSYYQGRDKAFAIKIGHVERFSAPQPISSLGAGIKPPQSYLYLS</sequence>
<dbReference type="RefSeq" id="WP_123799787.1">
    <property type="nucleotide sequence ID" value="NZ_RMVG01000003.1"/>
</dbReference>
<keyword evidence="3" id="KW-1185">Reference proteome</keyword>
<evidence type="ECO:0000313" key="3">
    <source>
        <dbReference type="Proteomes" id="UP000281332"/>
    </source>
</evidence>
<name>A0A3N4PDU2_9GAMM</name>
<dbReference type="OrthoDB" id="9800495at2"/>
<gene>
    <name evidence="2" type="ORF">BBB56_06045</name>
</gene>